<name>A0A378RJ67_MYROD</name>
<keyword evidence="3" id="KW-1185">Reference proteome</keyword>
<reference evidence="2 3" key="1">
    <citation type="submission" date="2018-06" db="EMBL/GenBank/DDBJ databases">
        <authorList>
            <consortium name="Pathogen Informatics"/>
            <person name="Doyle S."/>
        </authorList>
    </citation>
    <scope>NUCLEOTIDE SEQUENCE [LARGE SCALE GENOMIC DNA]</scope>
    <source>
        <strain evidence="2 3">NCTC11179</strain>
    </source>
</reference>
<dbReference type="InterPro" id="IPR037108">
    <property type="entry name" value="TM1727-like_C_sf"/>
</dbReference>
<evidence type="ECO:0000313" key="3">
    <source>
        <dbReference type="Proteomes" id="UP000255024"/>
    </source>
</evidence>
<dbReference type="Pfam" id="PF10728">
    <property type="entry name" value="DUF2520"/>
    <property type="match status" value="1"/>
</dbReference>
<dbReference type="InterPro" id="IPR018931">
    <property type="entry name" value="DUF2520"/>
</dbReference>
<dbReference type="InterPro" id="IPR036291">
    <property type="entry name" value="NAD(P)-bd_dom_sf"/>
</dbReference>
<sequence>MVTISILGSGKVAHHLIGNILESDQLTLQQIYARNTNSVTDLVPENRVVNDIKTLKPADIFIIAVSDISIEEVSKQIQTPNQFVVHTSGTIPMSAIQQERKGVMYMLQSFSKDKELDFSSIPFCIEANHKEDFQLLEKIAVSFSERVYKISSEQRKAIHLAAVFVNNFSNHMFTMGEDICKEYQVPFEILKPLILETANKIMHLSPFEAQTGPASRGDQNTINQHLEMLTDPTKKEIYQLITKSIQNR</sequence>
<dbReference type="SUPFAM" id="SSF48179">
    <property type="entry name" value="6-phosphogluconate dehydrogenase C-terminal domain-like"/>
    <property type="match status" value="1"/>
</dbReference>
<dbReference type="InterPro" id="IPR008927">
    <property type="entry name" value="6-PGluconate_DH-like_C_sf"/>
</dbReference>
<accession>A0A378RJ67</accession>
<dbReference type="Gene3D" id="3.40.50.720">
    <property type="entry name" value="NAD(P)-binding Rossmann-like Domain"/>
    <property type="match status" value="1"/>
</dbReference>
<gene>
    <name evidence="2" type="ORF">NCTC11179_00623</name>
</gene>
<protein>
    <submittedName>
        <fullName evidence="2">Uncharacterized conserved protein</fullName>
    </submittedName>
</protein>
<feature type="domain" description="DUF2520" evidence="1">
    <location>
        <begin position="121"/>
        <end position="245"/>
    </location>
</feature>
<dbReference type="RefSeq" id="WP_115090101.1">
    <property type="nucleotide sequence ID" value="NZ_CP068107.1"/>
</dbReference>
<dbReference type="PANTHER" id="PTHR40459:SF1">
    <property type="entry name" value="CONSERVED HYPOTHETICAL ALANINE AND LEUCINE RICH PROTEIN"/>
    <property type="match status" value="1"/>
</dbReference>
<dbReference type="Gene3D" id="1.10.1040.20">
    <property type="entry name" value="ProC-like, C-terminal domain"/>
    <property type="match status" value="1"/>
</dbReference>
<dbReference type="AlphaFoldDB" id="A0A378RJ67"/>
<evidence type="ECO:0000259" key="1">
    <source>
        <dbReference type="Pfam" id="PF10728"/>
    </source>
</evidence>
<evidence type="ECO:0000313" key="2">
    <source>
        <dbReference type="EMBL" id="STZ27093.1"/>
    </source>
</evidence>
<dbReference type="Proteomes" id="UP000255024">
    <property type="component" value="Unassembled WGS sequence"/>
</dbReference>
<proteinExistence type="predicted"/>
<dbReference type="PANTHER" id="PTHR40459">
    <property type="entry name" value="CONSERVED HYPOTHETICAL ALANINE AND LEUCINE RICH PROTEIN"/>
    <property type="match status" value="1"/>
</dbReference>
<dbReference type="EMBL" id="UGQL01000001">
    <property type="protein sequence ID" value="STZ27093.1"/>
    <property type="molecule type" value="Genomic_DNA"/>
</dbReference>
<organism evidence="2 3">
    <name type="scientific">Myroides odoratus</name>
    <name type="common">Flavobacterium odoratum</name>
    <dbReference type="NCBI Taxonomy" id="256"/>
    <lineage>
        <taxon>Bacteria</taxon>
        <taxon>Pseudomonadati</taxon>
        <taxon>Bacteroidota</taxon>
        <taxon>Flavobacteriia</taxon>
        <taxon>Flavobacteriales</taxon>
        <taxon>Flavobacteriaceae</taxon>
        <taxon>Myroides</taxon>
    </lineage>
</organism>
<dbReference type="SUPFAM" id="SSF51735">
    <property type="entry name" value="NAD(P)-binding Rossmann-fold domains"/>
    <property type="match status" value="1"/>
</dbReference>